<sequence>MNAFAGPADFVQAAEPLCGKTIAEQVRGLPLRARFVLKRLVHMRRGSLVVATPEGRVFRIEGAEPGPAAAVRLANWNLPRRALAGGTVGVAESYIDGDWESPDVAVFLQLFLANADLAADMGGRAGGVVRLVSRLRHWLNANTRAGSRKNIAAHYDLGNAFYEQWLDSTMSYSAALYSNGANDLASAQHAKYRALATAMGIEPGDHVLEIGCGWGGFAEYAAREIGCRVTGLTISREQHDFARARLAEAGLGERTEIAFRDYRDETGRYDHVVSIEMFEAVGEKYWSTYFDRVRRCLKPGGKAGLQVITINDAAFERYRSNPDFIQRYVFPGGMLPTMRHLRDVAARSELNLTAEHAFGGDYARTLVEWRDRFWRAWSTIRPLGFDERFRRMWEFYLQYCEAGFRARHIDVRQVVYE</sequence>
<keyword evidence="8" id="KW-1185">Reference proteome</keyword>
<evidence type="ECO:0000256" key="4">
    <source>
        <dbReference type="ARBA" id="ARBA00022691"/>
    </source>
</evidence>
<dbReference type="InterPro" id="IPR003333">
    <property type="entry name" value="CMAS"/>
</dbReference>
<dbReference type="PIRSF" id="PIRSF003085">
    <property type="entry name" value="CMAS"/>
    <property type="match status" value="1"/>
</dbReference>
<dbReference type="GO" id="GO:0008610">
    <property type="term" value="P:lipid biosynthetic process"/>
    <property type="evidence" value="ECO:0007669"/>
    <property type="project" value="InterPro"/>
</dbReference>
<name>A0A506TYX3_9HYPH</name>
<dbReference type="CDD" id="cd02440">
    <property type="entry name" value="AdoMet_MTases"/>
    <property type="match status" value="1"/>
</dbReference>
<evidence type="ECO:0000256" key="5">
    <source>
        <dbReference type="ARBA" id="ARBA00023098"/>
    </source>
</evidence>
<proteinExistence type="inferred from homology"/>
<keyword evidence="3 7" id="KW-0808">Transferase</keyword>
<evidence type="ECO:0000256" key="6">
    <source>
        <dbReference type="PIRSR" id="PIRSR003085-1"/>
    </source>
</evidence>
<evidence type="ECO:0000313" key="7">
    <source>
        <dbReference type="EMBL" id="TPW26408.1"/>
    </source>
</evidence>
<dbReference type="OrthoDB" id="9782855at2"/>
<comment type="caution">
    <text evidence="7">The sequence shown here is derived from an EMBL/GenBank/DDBJ whole genome shotgun (WGS) entry which is preliminary data.</text>
</comment>
<dbReference type="InterPro" id="IPR029063">
    <property type="entry name" value="SAM-dependent_MTases_sf"/>
</dbReference>
<dbReference type="GO" id="GO:0008168">
    <property type="term" value="F:methyltransferase activity"/>
    <property type="evidence" value="ECO:0007669"/>
    <property type="project" value="UniProtKB-KW"/>
</dbReference>
<dbReference type="AlphaFoldDB" id="A0A506TYX3"/>
<dbReference type="InterPro" id="IPR050723">
    <property type="entry name" value="CFA/CMAS"/>
</dbReference>
<protein>
    <submittedName>
        <fullName evidence="7">Class I SAM-dependent methyltransferase</fullName>
    </submittedName>
</protein>
<dbReference type="GO" id="GO:0032259">
    <property type="term" value="P:methylation"/>
    <property type="evidence" value="ECO:0007669"/>
    <property type="project" value="UniProtKB-KW"/>
</dbReference>
<feature type="active site" evidence="6">
    <location>
        <position position="400"/>
    </location>
</feature>
<dbReference type="PANTHER" id="PTHR43667">
    <property type="entry name" value="CYCLOPROPANE-FATTY-ACYL-PHOSPHOLIPID SYNTHASE"/>
    <property type="match status" value="1"/>
</dbReference>
<comment type="similarity">
    <text evidence="1">Belongs to the CFA/CMAS family.</text>
</comment>
<reference evidence="7 8" key="1">
    <citation type="submission" date="2019-06" db="EMBL/GenBank/DDBJ databases">
        <authorList>
            <person name="Li M."/>
        </authorList>
    </citation>
    <scope>NUCLEOTIDE SEQUENCE [LARGE SCALE GENOMIC DNA]</scope>
    <source>
        <strain evidence="7 8">BGMRC6574</strain>
    </source>
</reference>
<evidence type="ECO:0000256" key="2">
    <source>
        <dbReference type="ARBA" id="ARBA00022603"/>
    </source>
</evidence>
<evidence type="ECO:0000256" key="1">
    <source>
        <dbReference type="ARBA" id="ARBA00010815"/>
    </source>
</evidence>
<keyword evidence="4" id="KW-0949">S-adenosyl-L-methionine</keyword>
<evidence type="ECO:0000256" key="3">
    <source>
        <dbReference type="ARBA" id="ARBA00022679"/>
    </source>
</evidence>
<organism evidence="7 8">
    <name type="scientific">Pararhizobium mangrovi</name>
    <dbReference type="NCBI Taxonomy" id="2590452"/>
    <lineage>
        <taxon>Bacteria</taxon>
        <taxon>Pseudomonadati</taxon>
        <taxon>Pseudomonadota</taxon>
        <taxon>Alphaproteobacteria</taxon>
        <taxon>Hyphomicrobiales</taxon>
        <taxon>Rhizobiaceae</taxon>
        <taxon>Rhizobium/Agrobacterium group</taxon>
        <taxon>Pararhizobium</taxon>
    </lineage>
</organism>
<evidence type="ECO:0000313" key="8">
    <source>
        <dbReference type="Proteomes" id="UP000320314"/>
    </source>
</evidence>
<accession>A0A506TYX3</accession>
<dbReference type="Proteomes" id="UP000320314">
    <property type="component" value="Unassembled WGS sequence"/>
</dbReference>
<dbReference type="Gene3D" id="3.40.50.150">
    <property type="entry name" value="Vaccinia Virus protein VP39"/>
    <property type="match status" value="1"/>
</dbReference>
<keyword evidence="5" id="KW-0443">Lipid metabolism</keyword>
<gene>
    <name evidence="7" type="ORF">FJU11_15155</name>
</gene>
<dbReference type="SUPFAM" id="SSF53335">
    <property type="entry name" value="S-adenosyl-L-methionine-dependent methyltransferases"/>
    <property type="match status" value="1"/>
</dbReference>
<dbReference type="PANTHER" id="PTHR43667:SF2">
    <property type="entry name" value="FATTY ACID C-METHYL TRANSFERASE"/>
    <property type="match status" value="1"/>
</dbReference>
<dbReference type="Pfam" id="PF02353">
    <property type="entry name" value="CMAS"/>
    <property type="match status" value="1"/>
</dbReference>
<dbReference type="EMBL" id="VHLH01000031">
    <property type="protein sequence ID" value="TPW26408.1"/>
    <property type="molecule type" value="Genomic_DNA"/>
</dbReference>
<keyword evidence="2 7" id="KW-0489">Methyltransferase</keyword>
<dbReference type="RefSeq" id="WP_141167920.1">
    <property type="nucleotide sequence ID" value="NZ_VHLH01000031.1"/>
</dbReference>